<keyword evidence="2" id="KW-1185">Reference proteome</keyword>
<comment type="caution">
    <text evidence="1">The sequence shown here is derived from an EMBL/GenBank/DDBJ whole genome shotgun (WGS) entry which is preliminary data.</text>
</comment>
<name>A0A392VWG3_9FABA</name>
<organism evidence="1 2">
    <name type="scientific">Trifolium medium</name>
    <dbReference type="NCBI Taxonomy" id="97028"/>
    <lineage>
        <taxon>Eukaryota</taxon>
        <taxon>Viridiplantae</taxon>
        <taxon>Streptophyta</taxon>
        <taxon>Embryophyta</taxon>
        <taxon>Tracheophyta</taxon>
        <taxon>Spermatophyta</taxon>
        <taxon>Magnoliopsida</taxon>
        <taxon>eudicotyledons</taxon>
        <taxon>Gunneridae</taxon>
        <taxon>Pentapetalae</taxon>
        <taxon>rosids</taxon>
        <taxon>fabids</taxon>
        <taxon>Fabales</taxon>
        <taxon>Fabaceae</taxon>
        <taxon>Papilionoideae</taxon>
        <taxon>50 kb inversion clade</taxon>
        <taxon>NPAAA clade</taxon>
        <taxon>Hologalegina</taxon>
        <taxon>IRL clade</taxon>
        <taxon>Trifolieae</taxon>
        <taxon>Trifolium</taxon>
    </lineage>
</organism>
<evidence type="ECO:0000313" key="1">
    <source>
        <dbReference type="EMBL" id="MCI91812.1"/>
    </source>
</evidence>
<evidence type="ECO:0000313" key="2">
    <source>
        <dbReference type="Proteomes" id="UP000265520"/>
    </source>
</evidence>
<accession>A0A392VWG3</accession>
<dbReference type="EMBL" id="LXQA011282913">
    <property type="protein sequence ID" value="MCI91812.1"/>
    <property type="molecule type" value="Genomic_DNA"/>
</dbReference>
<dbReference type="Proteomes" id="UP000265520">
    <property type="component" value="Unassembled WGS sequence"/>
</dbReference>
<reference evidence="1 2" key="1">
    <citation type="journal article" date="2018" name="Front. Plant Sci.">
        <title>Red Clover (Trifolium pratense) and Zigzag Clover (T. medium) - A Picture of Genomic Similarities and Differences.</title>
        <authorList>
            <person name="Dluhosova J."/>
            <person name="Istvanek J."/>
            <person name="Nedelnik J."/>
            <person name="Repkova J."/>
        </authorList>
    </citation>
    <scope>NUCLEOTIDE SEQUENCE [LARGE SCALE GENOMIC DNA]</scope>
    <source>
        <strain evidence="2">cv. 10/8</strain>
        <tissue evidence="1">Leaf</tissue>
    </source>
</reference>
<feature type="non-terminal residue" evidence="1">
    <location>
        <position position="57"/>
    </location>
</feature>
<sequence>MIRSPAWNRITAYAAKNRMKMAMEAIEFQENMAVKANFDSQKELAVKANDSNTGNKQ</sequence>
<dbReference type="AlphaFoldDB" id="A0A392VWG3"/>
<protein>
    <submittedName>
        <fullName evidence="1">Uncharacterized protein</fullName>
    </submittedName>
</protein>
<proteinExistence type="predicted"/>